<dbReference type="InterPro" id="IPR036388">
    <property type="entry name" value="WH-like_DNA-bd_sf"/>
</dbReference>
<dbReference type="Gene3D" id="1.20.120.530">
    <property type="entry name" value="GntR ligand-binding domain-like"/>
    <property type="match status" value="1"/>
</dbReference>
<dbReference type="PRINTS" id="PR00035">
    <property type="entry name" value="HTHGNTR"/>
</dbReference>
<evidence type="ECO:0000256" key="4">
    <source>
        <dbReference type="SAM" id="MobiDB-lite"/>
    </source>
</evidence>
<comment type="caution">
    <text evidence="6">The sequence shown here is derived from an EMBL/GenBank/DDBJ whole genome shotgun (WGS) entry which is preliminary data.</text>
</comment>
<dbReference type="Proteomes" id="UP000017819">
    <property type="component" value="Unassembled WGS sequence"/>
</dbReference>
<gene>
    <name evidence="6" type="ORF">N177_1012</name>
</gene>
<evidence type="ECO:0000259" key="5">
    <source>
        <dbReference type="PROSITE" id="PS50949"/>
    </source>
</evidence>
<keyword evidence="1" id="KW-0805">Transcription regulation</keyword>
<dbReference type="SUPFAM" id="SSF48008">
    <property type="entry name" value="GntR ligand-binding domain-like"/>
    <property type="match status" value="1"/>
</dbReference>
<dbReference type="InterPro" id="IPR011711">
    <property type="entry name" value="GntR_C"/>
</dbReference>
<dbReference type="eggNOG" id="COG1802">
    <property type="taxonomic scope" value="Bacteria"/>
</dbReference>
<feature type="compositionally biased region" description="Polar residues" evidence="4">
    <location>
        <begin position="1"/>
        <end position="12"/>
    </location>
</feature>
<evidence type="ECO:0000313" key="7">
    <source>
        <dbReference type="Proteomes" id="UP000017819"/>
    </source>
</evidence>
<name>V4TJS0_9HYPH</name>
<evidence type="ECO:0000256" key="2">
    <source>
        <dbReference type="ARBA" id="ARBA00023125"/>
    </source>
</evidence>
<accession>V4TJS0</accession>
<sequence>MDGDMTTSSLSPSAFGPVKHEPAPLRNKIIKSLRHAIETGALRPGTRLVEKDLCQQLNVSRTSLREALRQLQAEGLLVDVNNRGLAVVEISRNDAENVYRIRGLIEGLVVEQFIDNASAEEKDALKADAGRLKAAYQSGRADEIVTIKREFYDRICTGADNQIGFDLLNKLTLLTSGLRRRSVERPARQKQSIKEVEALVAAILAGDKKAAHAAAETHVANAARSALDGT</sequence>
<dbReference type="SMART" id="SM00345">
    <property type="entry name" value="HTH_GNTR"/>
    <property type="match status" value="1"/>
</dbReference>
<proteinExistence type="predicted"/>
<dbReference type="GO" id="GO:0003700">
    <property type="term" value="F:DNA-binding transcription factor activity"/>
    <property type="evidence" value="ECO:0007669"/>
    <property type="project" value="InterPro"/>
</dbReference>
<dbReference type="InterPro" id="IPR000524">
    <property type="entry name" value="Tscrpt_reg_HTH_GntR"/>
</dbReference>
<feature type="domain" description="HTH gntR-type" evidence="5">
    <location>
        <begin position="23"/>
        <end position="90"/>
    </location>
</feature>
<keyword evidence="7" id="KW-1185">Reference proteome</keyword>
<dbReference type="InterPro" id="IPR008920">
    <property type="entry name" value="TF_FadR/GntR_C"/>
</dbReference>
<feature type="region of interest" description="Disordered" evidence="4">
    <location>
        <begin position="1"/>
        <end position="21"/>
    </location>
</feature>
<keyword evidence="2" id="KW-0238">DNA-binding</keyword>
<dbReference type="PROSITE" id="PS50949">
    <property type="entry name" value="HTH_GNTR"/>
    <property type="match status" value="1"/>
</dbReference>
<dbReference type="CDD" id="cd07377">
    <property type="entry name" value="WHTH_GntR"/>
    <property type="match status" value="1"/>
</dbReference>
<dbReference type="InterPro" id="IPR036390">
    <property type="entry name" value="WH_DNA-bd_sf"/>
</dbReference>
<dbReference type="PATRIC" id="fig|631454.5.peg.998"/>
<dbReference type="PANTHER" id="PTHR43537:SF24">
    <property type="entry name" value="GLUCONATE OPERON TRANSCRIPTIONAL REPRESSOR"/>
    <property type="match status" value="1"/>
</dbReference>
<dbReference type="PANTHER" id="PTHR43537">
    <property type="entry name" value="TRANSCRIPTIONAL REGULATOR, GNTR FAMILY"/>
    <property type="match status" value="1"/>
</dbReference>
<evidence type="ECO:0000256" key="3">
    <source>
        <dbReference type="ARBA" id="ARBA00023163"/>
    </source>
</evidence>
<dbReference type="AlphaFoldDB" id="V4TJS0"/>
<dbReference type="Pfam" id="PF00392">
    <property type="entry name" value="GntR"/>
    <property type="match status" value="1"/>
</dbReference>
<dbReference type="SMART" id="SM00895">
    <property type="entry name" value="FCD"/>
    <property type="match status" value="1"/>
</dbReference>
<reference evidence="6 7" key="1">
    <citation type="journal article" date="2014" name="Genome Announc.">
        <title>Draft Genome Sequence of Lutibaculum baratangense Strain AMV1T, Isolated from a Mud Volcano in Andamans, India.</title>
        <authorList>
            <person name="Singh A."/>
            <person name="Sreenivas A."/>
            <person name="Sathyanarayana Reddy G."/>
            <person name="Pinnaka A.K."/>
            <person name="Shivaji S."/>
        </authorList>
    </citation>
    <scope>NUCLEOTIDE SEQUENCE [LARGE SCALE GENOMIC DNA]</scope>
    <source>
        <strain evidence="6 7">AMV1</strain>
    </source>
</reference>
<dbReference type="Pfam" id="PF07729">
    <property type="entry name" value="FCD"/>
    <property type="match status" value="1"/>
</dbReference>
<dbReference type="GO" id="GO:0003677">
    <property type="term" value="F:DNA binding"/>
    <property type="evidence" value="ECO:0007669"/>
    <property type="project" value="UniProtKB-KW"/>
</dbReference>
<dbReference type="SUPFAM" id="SSF46785">
    <property type="entry name" value="Winged helix' DNA-binding domain"/>
    <property type="match status" value="1"/>
</dbReference>
<keyword evidence="3" id="KW-0804">Transcription</keyword>
<organism evidence="6 7">
    <name type="scientific">Lutibaculum baratangense AMV1</name>
    <dbReference type="NCBI Taxonomy" id="631454"/>
    <lineage>
        <taxon>Bacteria</taxon>
        <taxon>Pseudomonadati</taxon>
        <taxon>Pseudomonadota</taxon>
        <taxon>Alphaproteobacteria</taxon>
        <taxon>Hyphomicrobiales</taxon>
        <taxon>Tepidamorphaceae</taxon>
        <taxon>Lutibaculum</taxon>
    </lineage>
</organism>
<dbReference type="EMBL" id="AWXZ01000016">
    <property type="protein sequence ID" value="ESR26153.1"/>
    <property type="molecule type" value="Genomic_DNA"/>
</dbReference>
<dbReference type="Gene3D" id="1.10.10.10">
    <property type="entry name" value="Winged helix-like DNA-binding domain superfamily/Winged helix DNA-binding domain"/>
    <property type="match status" value="1"/>
</dbReference>
<protein>
    <submittedName>
        <fullName evidence="6">Transcriptional regulator, GntR family</fullName>
    </submittedName>
</protein>
<dbReference type="STRING" id="631454.N177_1012"/>
<evidence type="ECO:0000256" key="1">
    <source>
        <dbReference type="ARBA" id="ARBA00023015"/>
    </source>
</evidence>
<evidence type="ECO:0000313" key="6">
    <source>
        <dbReference type="EMBL" id="ESR26153.1"/>
    </source>
</evidence>